<dbReference type="EMBL" id="GGEC01069437">
    <property type="protein sequence ID" value="MBX49921.1"/>
    <property type="molecule type" value="Transcribed_RNA"/>
</dbReference>
<protein>
    <submittedName>
        <fullName evidence="1">Uncharacterized protein</fullName>
    </submittedName>
</protein>
<accession>A0A2P2P5M5</accession>
<dbReference type="AlphaFoldDB" id="A0A2P2P5M5"/>
<proteinExistence type="predicted"/>
<reference evidence="1" key="1">
    <citation type="submission" date="2018-02" db="EMBL/GenBank/DDBJ databases">
        <title>Rhizophora mucronata_Transcriptome.</title>
        <authorList>
            <person name="Meera S.P."/>
            <person name="Sreeshan A."/>
            <person name="Augustine A."/>
        </authorList>
    </citation>
    <scope>NUCLEOTIDE SEQUENCE</scope>
    <source>
        <tissue evidence="1">Leaf</tissue>
    </source>
</reference>
<name>A0A2P2P5M5_RHIMU</name>
<organism evidence="1">
    <name type="scientific">Rhizophora mucronata</name>
    <name type="common">Asiatic mangrove</name>
    <dbReference type="NCBI Taxonomy" id="61149"/>
    <lineage>
        <taxon>Eukaryota</taxon>
        <taxon>Viridiplantae</taxon>
        <taxon>Streptophyta</taxon>
        <taxon>Embryophyta</taxon>
        <taxon>Tracheophyta</taxon>
        <taxon>Spermatophyta</taxon>
        <taxon>Magnoliopsida</taxon>
        <taxon>eudicotyledons</taxon>
        <taxon>Gunneridae</taxon>
        <taxon>Pentapetalae</taxon>
        <taxon>rosids</taxon>
        <taxon>fabids</taxon>
        <taxon>Malpighiales</taxon>
        <taxon>Rhizophoraceae</taxon>
        <taxon>Rhizophora</taxon>
    </lineage>
</organism>
<evidence type="ECO:0000313" key="1">
    <source>
        <dbReference type="EMBL" id="MBX49921.1"/>
    </source>
</evidence>
<sequence>MRPHAICSHTLVHSPHGFVLKRHLLRREWELKAYQGST</sequence>